<evidence type="ECO:0000256" key="2">
    <source>
        <dbReference type="ARBA" id="ARBA00005992"/>
    </source>
</evidence>
<evidence type="ECO:0000256" key="5">
    <source>
        <dbReference type="ARBA" id="ARBA00022984"/>
    </source>
</evidence>
<evidence type="ECO:0000256" key="1">
    <source>
        <dbReference type="ARBA" id="ARBA00004752"/>
    </source>
</evidence>
<protein>
    <submittedName>
        <fullName evidence="9">L,D-transpeptidase family protein</fullName>
    </submittedName>
</protein>
<dbReference type="GO" id="GO:0004180">
    <property type="term" value="F:carboxypeptidase activity"/>
    <property type="evidence" value="ECO:0007669"/>
    <property type="project" value="UniProtKB-ARBA"/>
</dbReference>
<feature type="active site" description="Proton donor/acceptor" evidence="7">
    <location>
        <position position="130"/>
    </location>
</feature>
<dbReference type="EMBL" id="CP123384">
    <property type="protein sequence ID" value="XCC94655.1"/>
    <property type="molecule type" value="Genomic_DNA"/>
</dbReference>
<dbReference type="AlphaFoldDB" id="A0AAU8AJJ5"/>
<dbReference type="GO" id="GO:0071555">
    <property type="term" value="P:cell wall organization"/>
    <property type="evidence" value="ECO:0007669"/>
    <property type="project" value="UniProtKB-UniRule"/>
</dbReference>
<sequence length="174" mass="19449">MFIGRHVLVLAAVLLLAACGGGRNERVDSKFRSYGGPAVTHVVVHKQARKMYLLHHDQIMRVYNVGLGFSPDGDKKIEGDGKTPEGLYMIDRRNPNSRFHLSLGIDYPNAADVAEARFLGKSPGGDIFIHGRPPAYQNGIWDWTWGCIAVSDREMEDIYSMIRTDRPTPILIMP</sequence>
<evidence type="ECO:0000313" key="9">
    <source>
        <dbReference type="EMBL" id="XCC94655.1"/>
    </source>
</evidence>
<dbReference type="GO" id="GO:0009252">
    <property type="term" value="P:peptidoglycan biosynthetic process"/>
    <property type="evidence" value="ECO:0007669"/>
    <property type="project" value="UniProtKB-KW"/>
</dbReference>
<comment type="similarity">
    <text evidence="2">Belongs to the YkuD family.</text>
</comment>
<dbReference type="PANTHER" id="PTHR36699:SF1">
    <property type="entry name" value="L,D-TRANSPEPTIDASE YAFK-RELATED"/>
    <property type="match status" value="1"/>
</dbReference>
<organism evidence="9">
    <name type="scientific">Alloyangia sp. H15</name>
    <dbReference type="NCBI Taxonomy" id="3029062"/>
    <lineage>
        <taxon>Bacteria</taxon>
        <taxon>Pseudomonadati</taxon>
        <taxon>Pseudomonadota</taxon>
        <taxon>Alphaproteobacteria</taxon>
        <taxon>Rhodobacterales</taxon>
        <taxon>Roseobacteraceae</taxon>
        <taxon>Alloyangia</taxon>
    </lineage>
</organism>
<dbReference type="RefSeq" id="WP_353473480.1">
    <property type="nucleotide sequence ID" value="NZ_CP123384.1"/>
</dbReference>
<evidence type="ECO:0000259" key="8">
    <source>
        <dbReference type="PROSITE" id="PS52029"/>
    </source>
</evidence>
<evidence type="ECO:0000256" key="7">
    <source>
        <dbReference type="PROSITE-ProRule" id="PRU01373"/>
    </source>
</evidence>
<keyword evidence="6 7" id="KW-0961">Cell wall biogenesis/degradation</keyword>
<dbReference type="GO" id="GO:0016740">
    <property type="term" value="F:transferase activity"/>
    <property type="evidence" value="ECO:0007669"/>
    <property type="project" value="UniProtKB-KW"/>
</dbReference>
<accession>A0AAU8AJJ5</accession>
<dbReference type="PROSITE" id="PS52029">
    <property type="entry name" value="LD_TPASE"/>
    <property type="match status" value="1"/>
</dbReference>
<evidence type="ECO:0000256" key="6">
    <source>
        <dbReference type="ARBA" id="ARBA00023316"/>
    </source>
</evidence>
<dbReference type="PANTHER" id="PTHR36699">
    <property type="entry name" value="LD-TRANSPEPTIDASE"/>
    <property type="match status" value="1"/>
</dbReference>
<feature type="active site" description="Nucleophile" evidence="7">
    <location>
        <position position="147"/>
    </location>
</feature>
<feature type="domain" description="L,D-TPase catalytic" evidence="8">
    <location>
        <begin position="40"/>
        <end position="173"/>
    </location>
</feature>
<dbReference type="GO" id="GO:0008360">
    <property type="term" value="P:regulation of cell shape"/>
    <property type="evidence" value="ECO:0007669"/>
    <property type="project" value="UniProtKB-UniRule"/>
</dbReference>
<dbReference type="SUPFAM" id="SSF141523">
    <property type="entry name" value="L,D-transpeptidase catalytic domain-like"/>
    <property type="match status" value="1"/>
</dbReference>
<gene>
    <name evidence="9" type="ORF">PVT71_05400</name>
</gene>
<evidence type="ECO:0000256" key="3">
    <source>
        <dbReference type="ARBA" id="ARBA00022679"/>
    </source>
</evidence>
<dbReference type="InterPro" id="IPR038063">
    <property type="entry name" value="Transpep_catalytic_dom"/>
</dbReference>
<name>A0AAU8AJJ5_9RHOB</name>
<dbReference type="Gene3D" id="2.40.440.10">
    <property type="entry name" value="L,D-transpeptidase catalytic domain-like"/>
    <property type="match status" value="1"/>
</dbReference>
<evidence type="ECO:0000256" key="4">
    <source>
        <dbReference type="ARBA" id="ARBA00022960"/>
    </source>
</evidence>
<keyword evidence="3" id="KW-0808">Transferase</keyword>
<proteinExistence type="inferred from homology"/>
<dbReference type="Pfam" id="PF03734">
    <property type="entry name" value="YkuD"/>
    <property type="match status" value="1"/>
</dbReference>
<dbReference type="CDD" id="cd16913">
    <property type="entry name" value="YkuD_like"/>
    <property type="match status" value="1"/>
</dbReference>
<keyword evidence="4 7" id="KW-0133">Cell shape</keyword>
<keyword evidence="5 7" id="KW-0573">Peptidoglycan synthesis</keyword>
<dbReference type="PROSITE" id="PS51257">
    <property type="entry name" value="PROKAR_LIPOPROTEIN"/>
    <property type="match status" value="1"/>
</dbReference>
<comment type="pathway">
    <text evidence="1 7">Cell wall biogenesis; peptidoglycan biosynthesis.</text>
</comment>
<dbReference type="InterPro" id="IPR005490">
    <property type="entry name" value="LD_TPept_cat_dom"/>
</dbReference>
<reference evidence="9" key="1">
    <citation type="submission" date="2023-02" db="EMBL/GenBank/DDBJ databases">
        <title>Description and genomic characterization of Salipiger bruguierae sp. nov., isolated from the sediment of mangrove plant Bruguiera sexangula.</title>
        <authorList>
            <person name="Long M."/>
        </authorList>
    </citation>
    <scope>NUCLEOTIDE SEQUENCE</scope>
    <source>
        <strain evidence="9">H15</strain>
    </source>
</reference>